<keyword evidence="11" id="KW-1185">Reference proteome</keyword>
<dbReference type="InterPro" id="IPR023395">
    <property type="entry name" value="MCP_dom_sf"/>
</dbReference>
<evidence type="ECO:0000256" key="7">
    <source>
        <dbReference type="ARBA" id="ARBA00023136"/>
    </source>
</evidence>
<evidence type="ECO:0000256" key="3">
    <source>
        <dbReference type="ARBA" id="ARBA00022692"/>
    </source>
</evidence>
<keyword evidence="3 8" id="KW-0812">Transmembrane</keyword>
<dbReference type="InterPro" id="IPR002067">
    <property type="entry name" value="MCP"/>
</dbReference>
<dbReference type="Proteomes" id="UP001143981">
    <property type="component" value="Unassembled WGS sequence"/>
</dbReference>
<feature type="repeat" description="Solcar" evidence="8">
    <location>
        <begin position="261"/>
        <end position="356"/>
    </location>
</feature>
<evidence type="ECO:0000256" key="8">
    <source>
        <dbReference type="PROSITE-ProRule" id="PRU00282"/>
    </source>
</evidence>
<evidence type="ECO:0000256" key="1">
    <source>
        <dbReference type="ARBA" id="ARBA00004225"/>
    </source>
</evidence>
<dbReference type="Gene3D" id="1.50.40.10">
    <property type="entry name" value="Mitochondrial carrier domain"/>
    <property type="match status" value="1"/>
</dbReference>
<name>A0A9W7YB13_9FUNG</name>
<evidence type="ECO:0000313" key="11">
    <source>
        <dbReference type="Proteomes" id="UP001143981"/>
    </source>
</evidence>
<comment type="caution">
    <text evidence="10">The sequence shown here is derived from an EMBL/GenBank/DDBJ whole genome shotgun (WGS) entry which is preliminary data.</text>
</comment>
<dbReference type="SUPFAM" id="SSF103506">
    <property type="entry name" value="Mitochondrial carrier"/>
    <property type="match status" value="1"/>
</dbReference>
<keyword evidence="6" id="KW-0496">Mitochondrion</keyword>
<evidence type="ECO:0000256" key="6">
    <source>
        <dbReference type="ARBA" id="ARBA00023128"/>
    </source>
</evidence>
<dbReference type="EMBL" id="JANBOI010000500">
    <property type="protein sequence ID" value="KAJ1730113.1"/>
    <property type="molecule type" value="Genomic_DNA"/>
</dbReference>
<evidence type="ECO:0000313" key="10">
    <source>
        <dbReference type="EMBL" id="KAJ1730113.1"/>
    </source>
</evidence>
<feature type="repeat" description="Solcar" evidence="8">
    <location>
        <begin position="155"/>
        <end position="242"/>
    </location>
</feature>
<dbReference type="PROSITE" id="PS50920">
    <property type="entry name" value="SOLCAR"/>
    <property type="match status" value="3"/>
</dbReference>
<comment type="similarity">
    <text evidence="9">Belongs to the mitochondrial carrier (TC 2.A.29) family.</text>
</comment>
<evidence type="ECO:0000256" key="4">
    <source>
        <dbReference type="ARBA" id="ARBA00022737"/>
    </source>
</evidence>
<reference evidence="10" key="1">
    <citation type="submission" date="2022-07" db="EMBL/GenBank/DDBJ databases">
        <title>Phylogenomic reconstructions and comparative analyses of Kickxellomycotina fungi.</title>
        <authorList>
            <person name="Reynolds N.K."/>
            <person name="Stajich J.E."/>
            <person name="Barry K."/>
            <person name="Grigoriev I.V."/>
            <person name="Crous P."/>
            <person name="Smith M.E."/>
        </authorList>
    </citation>
    <scope>NUCLEOTIDE SEQUENCE</scope>
    <source>
        <strain evidence="10">BCRC 34381</strain>
    </source>
</reference>
<dbReference type="PANTHER" id="PTHR24089">
    <property type="entry name" value="SOLUTE CARRIER FAMILY 25"/>
    <property type="match status" value="1"/>
</dbReference>
<dbReference type="InterPro" id="IPR018108">
    <property type="entry name" value="MCP_transmembrane"/>
</dbReference>
<dbReference type="GO" id="GO:0055085">
    <property type="term" value="P:transmembrane transport"/>
    <property type="evidence" value="ECO:0007669"/>
    <property type="project" value="InterPro"/>
</dbReference>
<proteinExistence type="inferred from homology"/>
<dbReference type="Pfam" id="PF00153">
    <property type="entry name" value="Mito_carr"/>
    <property type="match status" value="3"/>
</dbReference>
<protein>
    <submittedName>
        <fullName evidence="10">Mitochondrial thiamine pyrophosphate transporter</fullName>
    </submittedName>
</protein>
<dbReference type="GO" id="GO:0031966">
    <property type="term" value="C:mitochondrial membrane"/>
    <property type="evidence" value="ECO:0007669"/>
    <property type="project" value="UniProtKB-SubCell"/>
</dbReference>
<dbReference type="OrthoDB" id="18574at2759"/>
<evidence type="ECO:0000256" key="9">
    <source>
        <dbReference type="RuleBase" id="RU000488"/>
    </source>
</evidence>
<dbReference type="PRINTS" id="PR00926">
    <property type="entry name" value="MITOCARRIER"/>
</dbReference>
<evidence type="ECO:0000256" key="2">
    <source>
        <dbReference type="ARBA" id="ARBA00022448"/>
    </source>
</evidence>
<keyword evidence="4" id="KW-0677">Repeat</keyword>
<keyword evidence="2 9" id="KW-0813">Transport</keyword>
<sequence length="362" mass="38414">MNAGPLRSPAGAAGPVAAVAPLHPAPSHASRPASDNVLARTSRAGAARELTSIENAFCGATAGLVARAVVSPLDVVKITLQLETSRRVWSGPRLGASGGGSSMVACARRILQKEGLRGFFKGNLAAEYLYLTYGATQFLAFSAIEASLRRIPGLPKQAKSFVGGAAAGAVATTVTYPLDLLRTRFAAQELAHRVHTSILGAVRHIHASEGLRGFYRGLWPACLQIMPYMGIVFTSYDNLASGYAWLRRNVVVVDTHATRVLDASQDAIIGASAAVIGKTCVYPLDLVRKRLQIQGPHLRSYAHGAVPQYAGMADALAYIVRNEGFLALFRGLTPALIKAAPASATVFFVFGQTRDTLLSRRH</sequence>
<comment type="subcellular location">
    <subcellularLocation>
        <location evidence="1">Mitochondrion membrane</location>
        <topology evidence="1">Multi-pass membrane protein</topology>
    </subcellularLocation>
</comment>
<organism evidence="10 11">
    <name type="scientific">Coemansia biformis</name>
    <dbReference type="NCBI Taxonomy" id="1286918"/>
    <lineage>
        <taxon>Eukaryota</taxon>
        <taxon>Fungi</taxon>
        <taxon>Fungi incertae sedis</taxon>
        <taxon>Zoopagomycota</taxon>
        <taxon>Kickxellomycotina</taxon>
        <taxon>Kickxellomycetes</taxon>
        <taxon>Kickxellales</taxon>
        <taxon>Kickxellaceae</taxon>
        <taxon>Coemansia</taxon>
    </lineage>
</organism>
<evidence type="ECO:0000256" key="5">
    <source>
        <dbReference type="ARBA" id="ARBA00022989"/>
    </source>
</evidence>
<feature type="repeat" description="Solcar" evidence="8">
    <location>
        <begin position="50"/>
        <end position="147"/>
    </location>
</feature>
<keyword evidence="5" id="KW-1133">Transmembrane helix</keyword>
<accession>A0A9W7YB13</accession>
<dbReference type="AlphaFoldDB" id="A0A9W7YB13"/>
<keyword evidence="7 8" id="KW-0472">Membrane</keyword>
<gene>
    <name evidence="10" type="primary">TPC1</name>
    <name evidence="10" type="ORF">LPJ61_003191</name>
</gene>